<keyword evidence="6 8" id="KW-0472">Membrane</keyword>
<protein>
    <submittedName>
        <fullName evidence="12">DUF21 domain-containing protein</fullName>
    </submittedName>
</protein>
<name>A0A844GY97_9CHRO</name>
<dbReference type="Pfam" id="PF00571">
    <property type="entry name" value="CBS"/>
    <property type="match status" value="2"/>
</dbReference>
<keyword evidence="4 8" id="KW-1133">Transmembrane helix</keyword>
<dbReference type="InterPro" id="IPR002550">
    <property type="entry name" value="CNNM"/>
</dbReference>
<evidence type="ECO:0000313" key="12">
    <source>
        <dbReference type="EMBL" id="MTF39135.1"/>
    </source>
</evidence>
<evidence type="ECO:0000256" key="6">
    <source>
        <dbReference type="ARBA" id="ARBA00023136"/>
    </source>
</evidence>
<evidence type="ECO:0000256" key="4">
    <source>
        <dbReference type="ARBA" id="ARBA00022989"/>
    </source>
</evidence>
<gene>
    <name evidence="12" type="ORF">GGC33_09360</name>
</gene>
<dbReference type="SUPFAM" id="SSF54631">
    <property type="entry name" value="CBS-domain pair"/>
    <property type="match status" value="1"/>
</dbReference>
<sequence length="354" mass="39450">MFNLFISVIIVLAGSAFCSLTETVLLSVSDIKVKQWAQSKKSSALVLLQIKKKMSRPIAAIVILNNIFNIVGSIIIGTFTTEALGSKWLGVFSAILTFLIIIFGEIIPKTLGQRYADNIALWLAFPTKFLAFILNPLVWLMEKITEPLTKGKVLPTTNEMEIKLLTNIGSNEGVIEADEAEMINRVFHLNDLSAYDLMTPRIIITYLKGDLTLSECQDTIIKSEHSRILVVQDSIDDVLGIAFKNELLTAVIKGKGSEKIANLAKNVNFVPETIRADLLLKNFQELRQHLMVVIDEYGGVSGVVTLEDVLEVLTGDIVDETDKTVNMREIARRKRERLLISKGIEDFSSFNHVN</sequence>
<dbReference type="InterPro" id="IPR000644">
    <property type="entry name" value="CBS_dom"/>
</dbReference>
<dbReference type="GO" id="GO:0005886">
    <property type="term" value="C:plasma membrane"/>
    <property type="evidence" value="ECO:0007669"/>
    <property type="project" value="TreeGrafter"/>
</dbReference>
<evidence type="ECO:0000259" key="10">
    <source>
        <dbReference type="PROSITE" id="PS51371"/>
    </source>
</evidence>
<dbReference type="EMBL" id="WMIA01000010">
    <property type="protein sequence ID" value="MTF39135.1"/>
    <property type="molecule type" value="Genomic_DNA"/>
</dbReference>
<feature type="transmembrane region" description="Helical" evidence="9">
    <location>
        <begin position="58"/>
        <end position="76"/>
    </location>
</feature>
<dbReference type="PROSITE" id="PS51371">
    <property type="entry name" value="CBS"/>
    <property type="match status" value="2"/>
</dbReference>
<feature type="domain" description="CBS" evidence="10">
    <location>
        <begin position="263"/>
        <end position="320"/>
    </location>
</feature>
<dbReference type="CDD" id="cd04590">
    <property type="entry name" value="CBS_pair_CorC_HlyC_assoc"/>
    <property type="match status" value="1"/>
</dbReference>
<evidence type="ECO:0000259" key="11">
    <source>
        <dbReference type="PROSITE" id="PS51846"/>
    </source>
</evidence>
<dbReference type="PANTHER" id="PTHR22777:SF4">
    <property type="entry name" value="UPF0053 PROTEIN SLL1254"/>
    <property type="match status" value="1"/>
</dbReference>
<evidence type="ECO:0000313" key="13">
    <source>
        <dbReference type="Proteomes" id="UP000437131"/>
    </source>
</evidence>
<dbReference type="Pfam" id="PF01595">
    <property type="entry name" value="CNNM"/>
    <property type="match status" value="1"/>
</dbReference>
<dbReference type="RefSeq" id="WP_155083867.1">
    <property type="nucleotide sequence ID" value="NZ_WMIA01000010.1"/>
</dbReference>
<feature type="transmembrane region" description="Helical" evidence="9">
    <location>
        <begin position="88"/>
        <end position="107"/>
    </location>
</feature>
<dbReference type="FunFam" id="3.10.580.10:FF:000002">
    <property type="entry name" value="Magnesium/cobalt efflux protein CorC"/>
    <property type="match status" value="1"/>
</dbReference>
<feature type="domain" description="CNNM transmembrane" evidence="11">
    <location>
        <begin position="1"/>
        <end position="179"/>
    </location>
</feature>
<dbReference type="InterPro" id="IPR044751">
    <property type="entry name" value="Ion_transp-like_CBS"/>
</dbReference>
<dbReference type="InterPro" id="IPR046342">
    <property type="entry name" value="CBS_dom_sf"/>
</dbReference>
<evidence type="ECO:0000256" key="2">
    <source>
        <dbReference type="ARBA" id="ARBA00022692"/>
    </source>
</evidence>
<dbReference type="AlphaFoldDB" id="A0A844GY97"/>
<feature type="transmembrane region" description="Helical" evidence="9">
    <location>
        <begin position="6"/>
        <end position="28"/>
    </location>
</feature>
<evidence type="ECO:0000256" key="8">
    <source>
        <dbReference type="PROSITE-ProRule" id="PRU01193"/>
    </source>
</evidence>
<dbReference type="PANTHER" id="PTHR22777">
    <property type="entry name" value="HEMOLYSIN-RELATED"/>
    <property type="match status" value="1"/>
</dbReference>
<dbReference type="PROSITE" id="PS51846">
    <property type="entry name" value="CNNM"/>
    <property type="match status" value="1"/>
</dbReference>
<dbReference type="Gene3D" id="3.10.580.10">
    <property type="entry name" value="CBS-domain"/>
    <property type="match status" value="1"/>
</dbReference>
<evidence type="ECO:0000256" key="3">
    <source>
        <dbReference type="ARBA" id="ARBA00022737"/>
    </source>
</evidence>
<comment type="subcellular location">
    <subcellularLocation>
        <location evidence="1">Membrane</location>
        <topology evidence="1">Multi-pass membrane protein</topology>
    </subcellularLocation>
</comment>
<proteinExistence type="predicted"/>
<evidence type="ECO:0000256" key="9">
    <source>
        <dbReference type="SAM" id="Phobius"/>
    </source>
</evidence>
<feature type="domain" description="CBS" evidence="10">
    <location>
        <begin position="198"/>
        <end position="258"/>
    </location>
</feature>
<accession>A0A844GY97</accession>
<reference evidence="12 13" key="1">
    <citation type="submission" date="2019-11" db="EMBL/GenBank/DDBJ databases">
        <title>Isolation of a new High Light Tolerant Cyanobacteria.</title>
        <authorList>
            <person name="Dobson Z."/>
            <person name="Vaughn N."/>
            <person name="Vaughn M."/>
            <person name="Fromme P."/>
            <person name="Mazor Y."/>
        </authorList>
    </citation>
    <scope>NUCLEOTIDE SEQUENCE [LARGE SCALE GENOMIC DNA]</scope>
    <source>
        <strain evidence="12 13">0216</strain>
    </source>
</reference>
<evidence type="ECO:0000256" key="7">
    <source>
        <dbReference type="PROSITE-ProRule" id="PRU00703"/>
    </source>
</evidence>
<keyword evidence="2 8" id="KW-0812">Transmembrane</keyword>
<evidence type="ECO:0000256" key="5">
    <source>
        <dbReference type="ARBA" id="ARBA00023122"/>
    </source>
</evidence>
<comment type="caution">
    <text evidence="12">The sequence shown here is derived from an EMBL/GenBank/DDBJ whole genome shotgun (WGS) entry which is preliminary data.</text>
</comment>
<keyword evidence="3" id="KW-0677">Repeat</keyword>
<organism evidence="12 13">
    <name type="scientific">Cyanobacterium aponinum 0216</name>
    <dbReference type="NCBI Taxonomy" id="2676140"/>
    <lineage>
        <taxon>Bacteria</taxon>
        <taxon>Bacillati</taxon>
        <taxon>Cyanobacteriota</taxon>
        <taxon>Cyanophyceae</taxon>
        <taxon>Oscillatoriophycideae</taxon>
        <taxon>Chroococcales</taxon>
        <taxon>Geminocystaceae</taxon>
        <taxon>Cyanobacterium</taxon>
    </lineage>
</organism>
<evidence type="ECO:0000256" key="1">
    <source>
        <dbReference type="ARBA" id="ARBA00004141"/>
    </source>
</evidence>
<keyword evidence="5 7" id="KW-0129">CBS domain</keyword>
<feature type="transmembrane region" description="Helical" evidence="9">
    <location>
        <begin position="119"/>
        <end position="141"/>
    </location>
</feature>
<dbReference type="Proteomes" id="UP000437131">
    <property type="component" value="Unassembled WGS sequence"/>
</dbReference>